<reference evidence="1 2" key="1">
    <citation type="submission" date="2005-07" db="EMBL/GenBank/DDBJ databases">
        <authorList>
            <person name="Mural R.J."/>
            <person name="Li P.W."/>
            <person name="Adams M.D."/>
            <person name="Amanatides P.G."/>
            <person name="Baden-Tillson H."/>
            <person name="Barnstead M."/>
            <person name="Chin S.H."/>
            <person name="Dew I."/>
            <person name="Evans C.A."/>
            <person name="Ferriera S."/>
            <person name="Flanigan M."/>
            <person name="Fosler C."/>
            <person name="Glodek A."/>
            <person name="Gu Z."/>
            <person name="Holt R.A."/>
            <person name="Jennings D."/>
            <person name="Kraft C.L."/>
            <person name="Lu F."/>
            <person name="Nguyen T."/>
            <person name="Nusskern D.R."/>
            <person name="Pfannkoch C.M."/>
            <person name="Sitter C."/>
            <person name="Sutton G.G."/>
            <person name="Venter J.C."/>
            <person name="Wang Z."/>
            <person name="Woodage T."/>
            <person name="Zheng X.H."/>
            <person name="Zhong F."/>
        </authorList>
    </citation>
    <scope>NUCLEOTIDE SEQUENCE [LARGE SCALE GENOMIC DNA]</scope>
    <source>
        <strain>BN</strain>
        <strain evidence="2">Sprague-Dawley</strain>
    </source>
</reference>
<name>A6HE09_RAT</name>
<dbReference type="AlphaFoldDB" id="A6HE09"/>
<protein>
    <submittedName>
        <fullName evidence="1">RCG32857</fullName>
    </submittedName>
</protein>
<sequence>MQLSARHIPLIPALRRQR</sequence>
<evidence type="ECO:0000313" key="2">
    <source>
        <dbReference type="Proteomes" id="UP000234681"/>
    </source>
</evidence>
<dbReference type="EMBL" id="CH473948">
    <property type="protein sequence ID" value="EDM04264.1"/>
    <property type="molecule type" value="Genomic_DNA"/>
</dbReference>
<dbReference type="Proteomes" id="UP000234681">
    <property type="component" value="Chromosome 10"/>
</dbReference>
<accession>A6HE09</accession>
<evidence type="ECO:0000313" key="1">
    <source>
        <dbReference type="EMBL" id="EDM04264.1"/>
    </source>
</evidence>
<proteinExistence type="predicted"/>
<organism evidence="1 2">
    <name type="scientific">Rattus norvegicus</name>
    <name type="common">Rat</name>
    <dbReference type="NCBI Taxonomy" id="10116"/>
    <lineage>
        <taxon>Eukaryota</taxon>
        <taxon>Metazoa</taxon>
        <taxon>Chordata</taxon>
        <taxon>Craniata</taxon>
        <taxon>Vertebrata</taxon>
        <taxon>Euteleostomi</taxon>
        <taxon>Mammalia</taxon>
        <taxon>Eutheria</taxon>
        <taxon>Euarchontoglires</taxon>
        <taxon>Glires</taxon>
        <taxon>Rodentia</taxon>
        <taxon>Myomorpha</taxon>
        <taxon>Muroidea</taxon>
        <taxon>Muridae</taxon>
        <taxon>Murinae</taxon>
        <taxon>Rattus</taxon>
    </lineage>
</organism>
<gene>
    <name evidence="1" type="ORF">rCG_32857</name>
</gene>